<evidence type="ECO:0008006" key="4">
    <source>
        <dbReference type="Google" id="ProtNLM"/>
    </source>
</evidence>
<dbReference type="RefSeq" id="WP_074654705.1">
    <property type="nucleotide sequence ID" value="NZ_FNSD01000001.1"/>
</dbReference>
<name>A0A1H4QRI6_9BACT</name>
<organism evidence="2 3">
    <name type="scientific">Terriglobus roseus</name>
    <dbReference type="NCBI Taxonomy" id="392734"/>
    <lineage>
        <taxon>Bacteria</taxon>
        <taxon>Pseudomonadati</taxon>
        <taxon>Acidobacteriota</taxon>
        <taxon>Terriglobia</taxon>
        <taxon>Terriglobales</taxon>
        <taxon>Acidobacteriaceae</taxon>
        <taxon>Terriglobus</taxon>
    </lineage>
</organism>
<gene>
    <name evidence="2" type="ORF">SAMN05443244_2943</name>
</gene>
<sequence>MLRHAFALFLMLGCVACALAQDASLARATVEFFTPGGHWRGTVDQLTKPVGRAVSMSEGSAFDGQEFLAAFSHSRYLAIHVAPGLHTFSANQTWRHPNPKETLTLELKPGSTTYLALTTSTMNYGGMFAWATSHISSASCQEFLEDHAKNHSEQVQQDQIADKILADVDRSDHSFSCTP</sequence>
<evidence type="ECO:0000256" key="1">
    <source>
        <dbReference type="SAM" id="SignalP"/>
    </source>
</evidence>
<accession>A0A1H4QRI6</accession>
<feature type="chain" id="PRO_5010249103" description="DUF2846 domain-containing protein" evidence="1">
    <location>
        <begin position="21"/>
        <end position="179"/>
    </location>
</feature>
<reference evidence="2 3" key="1">
    <citation type="submission" date="2016-10" db="EMBL/GenBank/DDBJ databases">
        <authorList>
            <person name="de Groot N.N."/>
        </authorList>
    </citation>
    <scope>NUCLEOTIDE SEQUENCE [LARGE SCALE GENOMIC DNA]</scope>
    <source>
        <strain evidence="2 3">AB35.6</strain>
    </source>
</reference>
<protein>
    <recommendedName>
        <fullName evidence="4">DUF2846 domain-containing protein</fullName>
    </recommendedName>
</protein>
<evidence type="ECO:0000313" key="3">
    <source>
        <dbReference type="Proteomes" id="UP000182409"/>
    </source>
</evidence>
<feature type="signal peptide" evidence="1">
    <location>
        <begin position="1"/>
        <end position="20"/>
    </location>
</feature>
<dbReference type="AlphaFoldDB" id="A0A1H4QRI6"/>
<keyword evidence="1" id="KW-0732">Signal</keyword>
<evidence type="ECO:0000313" key="2">
    <source>
        <dbReference type="EMBL" id="SEC22122.1"/>
    </source>
</evidence>
<dbReference type="Proteomes" id="UP000182409">
    <property type="component" value="Unassembled WGS sequence"/>
</dbReference>
<dbReference type="EMBL" id="FNSD01000001">
    <property type="protein sequence ID" value="SEC22122.1"/>
    <property type="molecule type" value="Genomic_DNA"/>
</dbReference>
<proteinExistence type="predicted"/>